<dbReference type="RefSeq" id="WP_165910867.1">
    <property type="nucleotide sequence ID" value="NZ_MWQP01000029.1"/>
</dbReference>
<organism evidence="2 3">
    <name type="scientific">Pseudofulvimonas gallinarii</name>
    <dbReference type="NCBI Taxonomy" id="634155"/>
    <lineage>
        <taxon>Bacteria</taxon>
        <taxon>Pseudomonadati</taxon>
        <taxon>Pseudomonadota</taxon>
        <taxon>Gammaproteobacteria</taxon>
        <taxon>Lysobacterales</taxon>
        <taxon>Rhodanobacteraceae</taxon>
        <taxon>Pseudofulvimonas</taxon>
    </lineage>
</organism>
<keyword evidence="3" id="KW-1185">Reference proteome</keyword>
<keyword evidence="1" id="KW-0472">Membrane</keyword>
<sequence length="98" mass="10260">MMGGLVLLLLGIAFATVGVTGYVIFGPLTCRHLQDRGQAGLMAGSSLSPTGLLWILRGGYGQLGDAGLRALALPARIMLILTLAGVFLLVLRWLLVQA</sequence>
<dbReference type="EMBL" id="SMAF01000002">
    <property type="protein sequence ID" value="TCT00864.1"/>
    <property type="molecule type" value="Genomic_DNA"/>
</dbReference>
<accession>A0A4R3LKY0</accession>
<keyword evidence="1" id="KW-0812">Transmembrane</keyword>
<evidence type="ECO:0000313" key="3">
    <source>
        <dbReference type="Proteomes" id="UP000294599"/>
    </source>
</evidence>
<feature type="transmembrane region" description="Helical" evidence="1">
    <location>
        <begin position="37"/>
        <end position="56"/>
    </location>
</feature>
<keyword evidence="1" id="KW-1133">Transmembrane helix</keyword>
<dbReference type="Proteomes" id="UP000294599">
    <property type="component" value="Unassembled WGS sequence"/>
</dbReference>
<evidence type="ECO:0000256" key="1">
    <source>
        <dbReference type="SAM" id="Phobius"/>
    </source>
</evidence>
<feature type="transmembrane region" description="Helical" evidence="1">
    <location>
        <begin position="77"/>
        <end position="95"/>
    </location>
</feature>
<comment type="caution">
    <text evidence="2">The sequence shown here is derived from an EMBL/GenBank/DDBJ whole genome shotgun (WGS) entry which is preliminary data.</text>
</comment>
<protein>
    <submittedName>
        <fullName evidence="2">Uncharacterized protein</fullName>
    </submittedName>
</protein>
<reference evidence="2 3" key="1">
    <citation type="submission" date="2019-03" db="EMBL/GenBank/DDBJ databases">
        <title>Genomic Encyclopedia of Type Strains, Phase IV (KMG-IV): sequencing the most valuable type-strain genomes for metagenomic binning, comparative biology and taxonomic classification.</title>
        <authorList>
            <person name="Goeker M."/>
        </authorList>
    </citation>
    <scope>NUCLEOTIDE SEQUENCE [LARGE SCALE GENOMIC DNA]</scope>
    <source>
        <strain evidence="2 3">DSM 21944</strain>
    </source>
</reference>
<proteinExistence type="predicted"/>
<gene>
    <name evidence="2" type="ORF">EDC25_102233</name>
</gene>
<dbReference type="AlphaFoldDB" id="A0A4R3LKY0"/>
<evidence type="ECO:0000313" key="2">
    <source>
        <dbReference type="EMBL" id="TCT00864.1"/>
    </source>
</evidence>
<name>A0A4R3LKY0_9GAMM</name>